<dbReference type="PANTHER" id="PTHR43689:SF8">
    <property type="entry name" value="ALPHA_BETA-HYDROLASES SUPERFAMILY PROTEIN"/>
    <property type="match status" value="1"/>
</dbReference>
<proteinExistence type="predicted"/>
<dbReference type="SUPFAM" id="SSF53474">
    <property type="entry name" value="alpha/beta-Hydrolases"/>
    <property type="match status" value="1"/>
</dbReference>
<dbReference type="InterPro" id="IPR000073">
    <property type="entry name" value="AB_hydrolase_1"/>
</dbReference>
<reference evidence="2" key="1">
    <citation type="submission" date="2021-05" db="EMBL/GenBank/DDBJ databases">
        <title>Complete genome sequence of the cellulolytic planctomycete Telmatocola sphagniphila SP2T and characterization of the first cellulase from planctomycetes.</title>
        <authorList>
            <person name="Rakitin A.L."/>
            <person name="Beletsky A.V."/>
            <person name="Naumoff D.G."/>
            <person name="Kulichevskaya I.S."/>
            <person name="Mardanov A.V."/>
            <person name="Ravin N.V."/>
            <person name="Dedysh S.N."/>
        </authorList>
    </citation>
    <scope>NUCLEOTIDE SEQUENCE</scope>
    <source>
        <strain evidence="2">SP2T</strain>
    </source>
</reference>
<feature type="domain" description="AB hydrolase-1" evidence="1">
    <location>
        <begin position="20"/>
        <end position="244"/>
    </location>
</feature>
<organism evidence="2 3">
    <name type="scientific">Telmatocola sphagniphila</name>
    <dbReference type="NCBI Taxonomy" id="1123043"/>
    <lineage>
        <taxon>Bacteria</taxon>
        <taxon>Pseudomonadati</taxon>
        <taxon>Planctomycetota</taxon>
        <taxon>Planctomycetia</taxon>
        <taxon>Gemmatales</taxon>
        <taxon>Gemmataceae</taxon>
    </lineage>
</organism>
<dbReference type="KEGG" id="tsph:KIH39_13075"/>
<dbReference type="Pfam" id="PF00561">
    <property type="entry name" value="Abhydrolase_1"/>
    <property type="match status" value="1"/>
</dbReference>
<dbReference type="EMBL" id="CP074694">
    <property type="protein sequence ID" value="QVL34798.1"/>
    <property type="molecule type" value="Genomic_DNA"/>
</dbReference>
<sequence length="280" mass="32311">MPTLKELFSGLRPRRYGRKPHLVLLNGLAEQHESWFRNAKHWARYFEVHKPNILAYEGDAFHKRINDGLPISVDYLVEQLKLYLDQFVQNPPYHLVSSSLGGKVAVEFAVRYPELVGRVVLICPSGMGDVEQLPIMEGVRHNDHESLVRSVFNSTRNLEKGLLKYYRRMFSSKKWKKGFIRTVKGTNDHSVREQLKLLKPMTLFVSGELDRIVDPKEGARAAQEIPKGQYIEIPNCGHAPQIEKSAYINRLVIHFLTHPRPNCKQTMLQLLIKKPSRVHS</sequence>
<evidence type="ECO:0000259" key="1">
    <source>
        <dbReference type="Pfam" id="PF00561"/>
    </source>
</evidence>
<keyword evidence="2" id="KW-0378">Hydrolase</keyword>
<dbReference type="RefSeq" id="WP_213500178.1">
    <property type="nucleotide sequence ID" value="NZ_CP074694.1"/>
</dbReference>
<dbReference type="AlphaFoldDB" id="A0A8E6BAJ5"/>
<dbReference type="PANTHER" id="PTHR43689">
    <property type="entry name" value="HYDROLASE"/>
    <property type="match status" value="1"/>
</dbReference>
<protein>
    <submittedName>
        <fullName evidence="2">Alpha/beta hydrolase</fullName>
    </submittedName>
</protein>
<dbReference type="Gene3D" id="3.40.50.1820">
    <property type="entry name" value="alpha/beta hydrolase"/>
    <property type="match status" value="1"/>
</dbReference>
<dbReference type="InterPro" id="IPR029058">
    <property type="entry name" value="AB_hydrolase_fold"/>
</dbReference>
<dbReference type="Proteomes" id="UP000676194">
    <property type="component" value="Chromosome"/>
</dbReference>
<dbReference type="PRINTS" id="PR00111">
    <property type="entry name" value="ABHYDROLASE"/>
</dbReference>
<evidence type="ECO:0000313" key="3">
    <source>
        <dbReference type="Proteomes" id="UP000676194"/>
    </source>
</evidence>
<name>A0A8E6BAJ5_9BACT</name>
<accession>A0A8E6BAJ5</accession>
<keyword evidence="3" id="KW-1185">Reference proteome</keyword>
<gene>
    <name evidence="2" type="ORF">KIH39_13075</name>
</gene>
<dbReference type="GO" id="GO:0016787">
    <property type="term" value="F:hydrolase activity"/>
    <property type="evidence" value="ECO:0007669"/>
    <property type="project" value="UniProtKB-KW"/>
</dbReference>
<evidence type="ECO:0000313" key="2">
    <source>
        <dbReference type="EMBL" id="QVL34798.1"/>
    </source>
</evidence>